<dbReference type="OrthoDB" id="5442696at2"/>
<accession>A0A411E5V9</accession>
<dbReference type="InterPro" id="IPR023614">
    <property type="entry name" value="Porin_dom_sf"/>
</dbReference>
<keyword evidence="1" id="KW-0732">Signal</keyword>
<organism evidence="2 3">
    <name type="scientific">Muriicola soli</name>
    <dbReference type="NCBI Taxonomy" id="2507538"/>
    <lineage>
        <taxon>Bacteria</taxon>
        <taxon>Pseudomonadati</taxon>
        <taxon>Bacteroidota</taxon>
        <taxon>Flavobacteriia</taxon>
        <taxon>Flavobacteriales</taxon>
        <taxon>Flavobacteriaceae</taxon>
        <taxon>Muriicola</taxon>
    </lineage>
</organism>
<evidence type="ECO:0000313" key="3">
    <source>
        <dbReference type="Proteomes" id="UP000290889"/>
    </source>
</evidence>
<dbReference type="Gene3D" id="2.40.160.10">
    <property type="entry name" value="Porin"/>
    <property type="match status" value="1"/>
</dbReference>
<protein>
    <submittedName>
        <fullName evidence="2">Porin</fullName>
    </submittedName>
</protein>
<name>A0A411E5V9_9FLAO</name>
<feature type="signal peptide" evidence="1">
    <location>
        <begin position="1"/>
        <end position="20"/>
    </location>
</feature>
<evidence type="ECO:0000313" key="2">
    <source>
        <dbReference type="EMBL" id="QBA63095.1"/>
    </source>
</evidence>
<gene>
    <name evidence="2" type="ORF">EQY75_00015</name>
</gene>
<dbReference type="InterPro" id="IPR010870">
    <property type="entry name" value="Porin_O/P"/>
</dbReference>
<dbReference type="RefSeq" id="WP_129601747.1">
    <property type="nucleotide sequence ID" value="NZ_CP035544.1"/>
</dbReference>
<keyword evidence="3" id="KW-1185">Reference proteome</keyword>
<reference evidence="2 3" key="1">
    <citation type="submission" date="2019-01" db="EMBL/GenBank/DDBJ databases">
        <title>Muriicola soli sp. nov., isolated from soil.</title>
        <authorList>
            <person name="Kang H.J."/>
            <person name="Kim S.B."/>
        </authorList>
    </citation>
    <scope>NUCLEOTIDE SEQUENCE [LARGE SCALE GENOMIC DNA]</scope>
    <source>
        <strain evidence="2 3">MMS17-SY002</strain>
    </source>
</reference>
<dbReference type="SUPFAM" id="SSF56935">
    <property type="entry name" value="Porins"/>
    <property type="match status" value="1"/>
</dbReference>
<proteinExistence type="predicted"/>
<evidence type="ECO:0000256" key="1">
    <source>
        <dbReference type="SAM" id="SignalP"/>
    </source>
</evidence>
<dbReference type="KEGG" id="mur:EQY75_00015"/>
<dbReference type="Pfam" id="PF07396">
    <property type="entry name" value="Porin_O_P"/>
    <property type="match status" value="1"/>
</dbReference>
<dbReference type="Proteomes" id="UP000290889">
    <property type="component" value="Chromosome"/>
</dbReference>
<sequence>MKAKLLFIGSLLFFISSVHAQDGNAPAFGKGLFNLVGKDSSFTMKIGARMQILAISEGQDGSDGFLSDNETNFLIRRARLKFDGYAYSPKLKYKIELGLSNRDISGVSEFTRNTPRYILDAVVMWNFYENFELWFGQTKLPGNIERVISSGNLQQVDRSLVNSRFNIDRDMGFQLRHHFDLTDRFVVREKIAFSQGEGRNITDGNLGGYQYTGRLEFLPFGEFQSKGDYSGSDLKREDKPKLMFAVNYDINQDAVKTRSNLGSYMINDTGLYETTINTFFFDGMFKYNGFSFMWEYANRDANDPIAKNSDGTATGDVVWVGDGINLQSGYLFRNNLEVSGRYTTINLDEGITGRSPETQYTLGLSKYIVGHKLKVQTDLSYLSIDNRTNEIMFRLQLDVHF</sequence>
<dbReference type="EMBL" id="CP035544">
    <property type="protein sequence ID" value="QBA63095.1"/>
    <property type="molecule type" value="Genomic_DNA"/>
</dbReference>
<dbReference type="AlphaFoldDB" id="A0A411E5V9"/>
<feature type="chain" id="PRO_5019098356" evidence="1">
    <location>
        <begin position="21"/>
        <end position="401"/>
    </location>
</feature>